<evidence type="ECO:0000313" key="2">
    <source>
        <dbReference type="Proteomes" id="UP000263268"/>
    </source>
</evidence>
<dbReference type="EMBL" id="DPRK01000269">
    <property type="protein sequence ID" value="HCY83124.1"/>
    <property type="molecule type" value="Genomic_DNA"/>
</dbReference>
<dbReference type="InterPro" id="IPR047690">
    <property type="entry name" value="IPExxxVDY_fam"/>
</dbReference>
<dbReference type="NCBIfam" id="NF033205">
    <property type="entry name" value="IPExxxVDY"/>
    <property type="match status" value="1"/>
</dbReference>
<organism evidence="1 2">
    <name type="scientific">Xanthomarina gelatinilytica</name>
    <dbReference type="NCBI Taxonomy" id="1137281"/>
    <lineage>
        <taxon>Bacteria</taxon>
        <taxon>Pseudomonadati</taxon>
        <taxon>Bacteroidota</taxon>
        <taxon>Flavobacteriia</taxon>
        <taxon>Flavobacteriales</taxon>
        <taxon>Flavobacteriaceae</taxon>
        <taxon>Xanthomarina</taxon>
    </lineage>
</organism>
<accession>A0A3C0F3B4</accession>
<name>A0A3C0F3B4_9FLAO</name>
<dbReference type="STRING" id="1137281.D778_01764"/>
<proteinExistence type="predicted"/>
<dbReference type="Proteomes" id="UP000263268">
    <property type="component" value="Unassembled WGS sequence"/>
</dbReference>
<evidence type="ECO:0000313" key="1">
    <source>
        <dbReference type="EMBL" id="HCY83124.1"/>
    </source>
</evidence>
<sequence length="161" mass="18882">MAIKKLSLDDFFDDEGFTLIGIHTSLEDYRLAYLLNSKLNIQLKRKKKDLDFSNRAFYSIYEWEDNKQLVTWNLVSNMCKIESANTSIDKGLFVDSEKIIETYYLLPELKKVNYLLKINDDQFPTNKSLKIINNIQEIAQIVTAYQINLEPLKSKNNLIFN</sequence>
<comment type="caution">
    <text evidence="1">The sequence shown here is derived from an EMBL/GenBank/DDBJ whole genome shotgun (WGS) entry which is preliminary data.</text>
</comment>
<gene>
    <name evidence="1" type="ORF">DHV22_16740</name>
</gene>
<protein>
    <submittedName>
        <fullName evidence="1">IPExxxVDY family protein</fullName>
    </submittedName>
</protein>
<dbReference type="AlphaFoldDB" id="A0A3C0F3B4"/>
<reference evidence="1 2" key="1">
    <citation type="journal article" date="2018" name="Nat. Biotechnol.">
        <title>A standardized bacterial taxonomy based on genome phylogeny substantially revises the tree of life.</title>
        <authorList>
            <person name="Parks D.H."/>
            <person name="Chuvochina M."/>
            <person name="Waite D.W."/>
            <person name="Rinke C."/>
            <person name="Skarshewski A."/>
            <person name="Chaumeil P.A."/>
            <person name="Hugenholtz P."/>
        </authorList>
    </citation>
    <scope>NUCLEOTIDE SEQUENCE [LARGE SCALE GENOMIC DNA]</scope>
    <source>
        <strain evidence="1">UBA10227</strain>
    </source>
</reference>